<dbReference type="EMBL" id="HE577327">
    <property type="protein sequence ID" value="CCC97467.1"/>
    <property type="molecule type" value="Genomic_DNA"/>
</dbReference>
<dbReference type="AlphaFoldDB" id="A0A9P1NLD1"/>
<accession>A0A9P1NLD1</accession>
<dbReference type="Proteomes" id="UP000007319">
    <property type="component" value="Chromosome"/>
</dbReference>
<name>A0A9P1NLD1_9PROT</name>
<sequence>MAALGLDRHDGEGQGHAEAVDVQRAARAVRGAVPHLQRGAAGGQVVQAADPVAGGGVGAGGQFHRVAGLAAAVHFAHRGADDTDQDAAQLVDAPRDVVGDGAHVGRAVAGGLRLAGDLGDAAGDLARGVGGLVDVPADLLGRGGLFLHRGGDGGGNLIDLGDAVGDGGDGSHGAAGRGLDLADLGGDVLGRLRGLVRQILHLAGHHGEALAGFPGPCRLDGGVQRQKVGLAGDRLNELGDVTDLLHGVGQGLDGAARQIALLHGDSGDAAGLRHLGADLADRGGQFLRGGGDGLGVAQGLLRGGGHRLAVRPDGVRRPGHGGGVAFHLPGALGHPVHGVAGFALHRLGHVLQRVALGDLGLLALAFLLLAHALVLQPVGLEHLHRAGHRSDLVVPAASRHGFGIVATGDTPHRGGQAPHRADDAADHHHHAQQHHGDADGQQRPGGRAGHVVGLLGRLVILAGDAHLEVDQQADAVGDGVDGLIQLLPDEAVQRPAVLVRQDADQPLDQDIGLGHVRLDLVDEGLFLGVERVGQIGGPVRPDILLRLAGRRQAFVPGEVAVAGLVRGVDDEDGVGVRDDLQVAQRQHAFVMNRPQVGVRHVERAQPDDVTDGEQKAEKIQDHKKKDFDGEAHCKLPADFDRHPLFPSSCDGTGFGGDRRGRNEKIAVRGMGANGDSLLLLCTAGRAIRVLSEQPVGVYGRCPVSNPSGVSGP</sequence>
<evidence type="ECO:0000256" key="1">
    <source>
        <dbReference type="SAM" id="MobiDB-lite"/>
    </source>
</evidence>
<reference evidence="2 3" key="1">
    <citation type="journal article" date="2011" name="PLoS Genet.">
        <title>Azospirillum genomes reveal transition of bacteria from aquatic to terrestrial environments.</title>
        <authorList>
            <person name="Wisniewski-Dye F."/>
            <person name="Borziak K."/>
            <person name="Khalsa-Moyers G."/>
            <person name="Alexandre G."/>
            <person name="Sukharnikov L.O."/>
            <person name="Wuichet K."/>
            <person name="Hurst G.B."/>
            <person name="McDonald W.H."/>
            <person name="Robertson J.S."/>
            <person name="Barbe V."/>
            <person name="Calteau A."/>
            <person name="Rouy Z."/>
            <person name="Mangenot S."/>
            <person name="Prigent-Combaret C."/>
            <person name="Normand P."/>
            <person name="Boyer M."/>
            <person name="Siguier P."/>
            <person name="Dessaux Y."/>
            <person name="Elmerich C."/>
            <person name="Condemine G."/>
            <person name="Krishnen G."/>
            <person name="Kennedy I."/>
            <person name="Paterson A.H."/>
            <person name="Gonzalez V."/>
            <person name="Mavingui P."/>
            <person name="Zhulin I.B."/>
        </authorList>
    </citation>
    <scope>NUCLEOTIDE SEQUENCE [LARGE SCALE GENOMIC DNA]</scope>
    <source>
        <strain evidence="2 3">Sp245</strain>
    </source>
</reference>
<feature type="region of interest" description="Disordered" evidence="1">
    <location>
        <begin position="408"/>
        <end position="446"/>
    </location>
</feature>
<dbReference type="KEGG" id="abs:AZOBR_70103"/>
<organism evidence="2 3">
    <name type="scientific">Azospirillum baldaniorum</name>
    <dbReference type="NCBI Taxonomy" id="1064539"/>
    <lineage>
        <taxon>Bacteria</taxon>
        <taxon>Pseudomonadati</taxon>
        <taxon>Pseudomonadota</taxon>
        <taxon>Alphaproteobacteria</taxon>
        <taxon>Rhodospirillales</taxon>
        <taxon>Azospirillaceae</taxon>
        <taxon>Azospirillum</taxon>
    </lineage>
</organism>
<proteinExistence type="predicted"/>
<protein>
    <submittedName>
        <fullName evidence="2">Uncharacterized protein</fullName>
    </submittedName>
</protein>
<gene>
    <name evidence="2" type="ORF">AZOBR_70103</name>
</gene>
<evidence type="ECO:0000313" key="2">
    <source>
        <dbReference type="EMBL" id="CCC97467.1"/>
    </source>
</evidence>
<evidence type="ECO:0000313" key="3">
    <source>
        <dbReference type="Proteomes" id="UP000007319"/>
    </source>
</evidence>
<keyword evidence="3" id="KW-1185">Reference proteome</keyword>